<dbReference type="AlphaFoldDB" id="G3B5U9"/>
<dbReference type="HOGENOM" id="CLU_1343113_0_0_1"/>
<dbReference type="EMBL" id="GL996524">
    <property type="protein sequence ID" value="EGV63308.1"/>
    <property type="molecule type" value="Genomic_DNA"/>
</dbReference>
<sequence length="205" mass="22590">MSLEIESDQKQFISSYLQLIALSDEKPLSAFNSIADYSSLTSLGPSLPIFEIPFPSTDSSISTVDLSFKSIKPPFKFQTELKAIPESQSIFNVKSLLIDSLALNENNVKPADIKLLIKGKVIQDSTLLSSLDSYAFMCMVSVPVSSTTNIPSVPIPSESADPDVDISEVWSVSKTAWKRIYEVLKTDLQSEEKATEVLNKFKSVQ</sequence>
<evidence type="ECO:0000313" key="3">
    <source>
        <dbReference type="Proteomes" id="UP000000707"/>
    </source>
</evidence>
<dbReference type="Proteomes" id="UP000000707">
    <property type="component" value="Unassembled WGS sequence"/>
</dbReference>
<organism evidence="3">
    <name type="scientific">Candida tenuis (strain ATCC 10573 / BCRC 21748 / CBS 615 / JCM 9827 / NBRC 10315 / NRRL Y-1498 / VKM Y-70)</name>
    <name type="common">Yeast</name>
    <name type="synonym">Yamadazyma tenuis</name>
    <dbReference type="NCBI Taxonomy" id="590646"/>
    <lineage>
        <taxon>Eukaryota</taxon>
        <taxon>Fungi</taxon>
        <taxon>Dikarya</taxon>
        <taxon>Ascomycota</taxon>
        <taxon>Saccharomycotina</taxon>
        <taxon>Pichiomycetes</taxon>
        <taxon>Debaryomycetaceae</taxon>
        <taxon>Yamadazyma</taxon>
    </lineage>
</organism>
<dbReference type="PROSITE" id="PS50053">
    <property type="entry name" value="UBIQUITIN_2"/>
    <property type="match status" value="1"/>
</dbReference>
<evidence type="ECO:0000313" key="2">
    <source>
        <dbReference type="EMBL" id="EGV63308.1"/>
    </source>
</evidence>
<protein>
    <recommendedName>
        <fullName evidence="1">Ubiquitin-like domain-containing protein</fullName>
    </recommendedName>
</protein>
<dbReference type="OrthoDB" id="4067208at2759"/>
<name>G3B5U9_CANTC</name>
<dbReference type="eggNOG" id="ENOG502S36W">
    <property type="taxonomic scope" value="Eukaryota"/>
</dbReference>
<dbReference type="Gene3D" id="3.10.20.90">
    <property type="entry name" value="Phosphatidylinositol 3-kinase Catalytic Subunit, Chain A, domain 1"/>
    <property type="match status" value="1"/>
</dbReference>
<gene>
    <name evidence="2" type="ORF">CANTEDRAFT_114605</name>
</gene>
<evidence type="ECO:0000259" key="1">
    <source>
        <dbReference type="PROSITE" id="PS50053"/>
    </source>
</evidence>
<accession>G3B5U9</accession>
<proteinExistence type="predicted"/>
<keyword evidence="3" id="KW-1185">Reference proteome</keyword>
<dbReference type="InterPro" id="IPR000626">
    <property type="entry name" value="Ubiquitin-like_dom"/>
</dbReference>
<feature type="domain" description="Ubiquitin-like" evidence="1">
    <location>
        <begin position="64"/>
        <end position="132"/>
    </location>
</feature>
<reference evidence="2 3" key="1">
    <citation type="journal article" date="2011" name="Proc. Natl. Acad. Sci. U.S.A.">
        <title>Comparative genomics of xylose-fermenting fungi for enhanced biofuel production.</title>
        <authorList>
            <person name="Wohlbach D.J."/>
            <person name="Kuo A."/>
            <person name="Sato T.K."/>
            <person name="Potts K.M."/>
            <person name="Salamov A.A."/>
            <person name="LaButti K.M."/>
            <person name="Sun H."/>
            <person name="Clum A."/>
            <person name="Pangilinan J.L."/>
            <person name="Lindquist E.A."/>
            <person name="Lucas S."/>
            <person name="Lapidus A."/>
            <person name="Jin M."/>
            <person name="Gunawan C."/>
            <person name="Balan V."/>
            <person name="Dale B.E."/>
            <person name="Jeffries T.W."/>
            <person name="Zinkel R."/>
            <person name="Barry K.W."/>
            <person name="Grigoriev I.V."/>
            <person name="Gasch A.P."/>
        </authorList>
    </citation>
    <scope>NUCLEOTIDE SEQUENCE [LARGE SCALE GENOMIC DNA]</scope>
    <source>
        <strain evidence="3">ATCC 10573 / BCRC 21748 / CBS 615 / JCM 9827 / NBRC 10315 / NRRL Y-1498 / VKM Y-70</strain>
    </source>
</reference>